<dbReference type="AlphaFoldDB" id="A0AAW0HTY5"/>
<dbReference type="InterPro" id="IPR001254">
    <property type="entry name" value="Trypsin_dom"/>
</dbReference>
<reference evidence="3 4" key="1">
    <citation type="journal article" date="2023" name="bioRxiv">
        <title>Conserved and derived expression patterns and positive selection on dental genes reveal complex evolutionary context of ever-growing rodent molars.</title>
        <authorList>
            <person name="Calamari Z.T."/>
            <person name="Song A."/>
            <person name="Cohen E."/>
            <person name="Akter M."/>
            <person name="Roy R.D."/>
            <person name="Hallikas O."/>
            <person name="Christensen M.M."/>
            <person name="Li P."/>
            <person name="Marangoni P."/>
            <person name="Jernvall J."/>
            <person name="Klein O.D."/>
        </authorList>
    </citation>
    <scope>NUCLEOTIDE SEQUENCE [LARGE SCALE GENOMIC DNA]</scope>
    <source>
        <strain evidence="3">V071</strain>
    </source>
</reference>
<dbReference type="InterPro" id="IPR033116">
    <property type="entry name" value="TRYPSIN_SER"/>
</dbReference>
<keyword evidence="1" id="KW-1015">Disulfide bond</keyword>
<proteinExistence type="predicted"/>
<evidence type="ECO:0000256" key="1">
    <source>
        <dbReference type="ARBA" id="ARBA00023157"/>
    </source>
</evidence>
<dbReference type="InterPro" id="IPR009003">
    <property type="entry name" value="Peptidase_S1_PA"/>
</dbReference>
<dbReference type="Gene3D" id="2.40.10.10">
    <property type="entry name" value="Trypsin-like serine proteases"/>
    <property type="match status" value="1"/>
</dbReference>
<dbReference type="EMBL" id="JBBHLL010000338">
    <property type="protein sequence ID" value="KAK7805532.1"/>
    <property type="molecule type" value="Genomic_DNA"/>
</dbReference>
<dbReference type="SUPFAM" id="SSF50494">
    <property type="entry name" value="Trypsin-like serine proteases"/>
    <property type="match status" value="1"/>
</dbReference>
<dbReference type="GO" id="GO:0031638">
    <property type="term" value="P:zymogen activation"/>
    <property type="evidence" value="ECO:0007669"/>
    <property type="project" value="TreeGrafter"/>
</dbReference>
<dbReference type="Proteomes" id="UP001488838">
    <property type="component" value="Unassembled WGS sequence"/>
</dbReference>
<evidence type="ECO:0000313" key="3">
    <source>
        <dbReference type="EMBL" id="KAK7805532.1"/>
    </source>
</evidence>
<name>A0AAW0HTY5_MYOGA</name>
<dbReference type="PANTHER" id="PTHR24271:SF94">
    <property type="entry name" value="KALLIKREIN-2"/>
    <property type="match status" value="1"/>
</dbReference>
<dbReference type="Pfam" id="PF00089">
    <property type="entry name" value="Trypsin"/>
    <property type="match status" value="1"/>
</dbReference>
<dbReference type="PANTHER" id="PTHR24271">
    <property type="entry name" value="KALLIKREIN-RELATED"/>
    <property type="match status" value="1"/>
</dbReference>
<dbReference type="GO" id="GO:0030141">
    <property type="term" value="C:secretory granule"/>
    <property type="evidence" value="ECO:0007669"/>
    <property type="project" value="TreeGrafter"/>
</dbReference>
<sequence>MLCAGHWEGGKDTCMGDSGGPLICDGVLQGTTSWGGNPCAWPRRPSMFTELKLYKKWIEVTMGGNPCCPCTFLSKLTSTTLPSALSPFSGL</sequence>
<feature type="domain" description="Peptidase S1" evidence="2">
    <location>
        <begin position="1"/>
        <end position="63"/>
    </location>
</feature>
<protein>
    <recommendedName>
        <fullName evidence="2">Peptidase S1 domain-containing protein</fullName>
    </recommendedName>
</protein>
<dbReference type="InterPro" id="IPR043504">
    <property type="entry name" value="Peptidase_S1_PA_chymotrypsin"/>
</dbReference>
<gene>
    <name evidence="3" type="ORF">U0070_023135</name>
</gene>
<dbReference type="PROSITE" id="PS00135">
    <property type="entry name" value="TRYPSIN_SER"/>
    <property type="match status" value="1"/>
</dbReference>
<dbReference type="GO" id="GO:0004252">
    <property type="term" value="F:serine-type endopeptidase activity"/>
    <property type="evidence" value="ECO:0007669"/>
    <property type="project" value="InterPro"/>
</dbReference>
<dbReference type="PROSITE" id="PS50240">
    <property type="entry name" value="TRYPSIN_DOM"/>
    <property type="match status" value="1"/>
</dbReference>
<comment type="caution">
    <text evidence="3">The sequence shown here is derived from an EMBL/GenBank/DDBJ whole genome shotgun (WGS) entry which is preliminary data.</text>
</comment>
<keyword evidence="4" id="KW-1185">Reference proteome</keyword>
<evidence type="ECO:0000259" key="2">
    <source>
        <dbReference type="PROSITE" id="PS50240"/>
    </source>
</evidence>
<organism evidence="3 4">
    <name type="scientific">Myodes glareolus</name>
    <name type="common">Bank vole</name>
    <name type="synonym">Clethrionomys glareolus</name>
    <dbReference type="NCBI Taxonomy" id="447135"/>
    <lineage>
        <taxon>Eukaryota</taxon>
        <taxon>Metazoa</taxon>
        <taxon>Chordata</taxon>
        <taxon>Craniata</taxon>
        <taxon>Vertebrata</taxon>
        <taxon>Euteleostomi</taxon>
        <taxon>Mammalia</taxon>
        <taxon>Eutheria</taxon>
        <taxon>Euarchontoglires</taxon>
        <taxon>Glires</taxon>
        <taxon>Rodentia</taxon>
        <taxon>Myomorpha</taxon>
        <taxon>Muroidea</taxon>
        <taxon>Cricetidae</taxon>
        <taxon>Arvicolinae</taxon>
        <taxon>Myodes</taxon>
    </lineage>
</organism>
<evidence type="ECO:0000313" key="4">
    <source>
        <dbReference type="Proteomes" id="UP001488838"/>
    </source>
</evidence>
<dbReference type="GO" id="GO:0003073">
    <property type="term" value="P:regulation of systemic arterial blood pressure"/>
    <property type="evidence" value="ECO:0007669"/>
    <property type="project" value="TreeGrafter"/>
</dbReference>
<accession>A0AAW0HTY5</accession>